<sequence>MKKLAYLLMSFALVLSCSDDDSNQESTLNVTAGYAFTANKMVNSLKFTSGYIWLTEVEFEGHYASGDSIEVEVKRSSKIDLATGVATPSLDDIVIPTGDFVELELEVELRDEDAQPSIVMEGTYTRTDGSQAPIRFEYNSGETFEAEYEKPVTILDGETVLSRIVFDPNIWFSVVPNDALDNATVNADGVIVISGTSNQGIFDLVADRLDESTESEFE</sequence>
<dbReference type="OrthoDB" id="1201884at2"/>
<evidence type="ECO:0000313" key="2">
    <source>
        <dbReference type="Proteomes" id="UP000324376"/>
    </source>
</evidence>
<gene>
    <name evidence="1" type="ORF">BD809_101480</name>
</gene>
<name>A0A5S5CGE8_9FLAO</name>
<reference evidence="1 2" key="1">
    <citation type="submission" date="2019-07" db="EMBL/GenBank/DDBJ databases">
        <title>Genomic Encyclopedia of Archaeal and Bacterial Type Strains, Phase II (KMG-II): from individual species to whole genera.</title>
        <authorList>
            <person name="Goeker M."/>
        </authorList>
    </citation>
    <scope>NUCLEOTIDE SEQUENCE [LARGE SCALE GENOMIC DNA]</scope>
    <source>
        <strain evidence="1 2">DSM 17527</strain>
    </source>
</reference>
<dbReference type="PROSITE" id="PS51257">
    <property type="entry name" value="PROKAR_LIPOPROTEIN"/>
    <property type="match status" value="1"/>
</dbReference>
<comment type="caution">
    <text evidence="1">The sequence shown here is derived from an EMBL/GenBank/DDBJ whole genome shotgun (WGS) entry which is preliminary data.</text>
</comment>
<dbReference type="Proteomes" id="UP000324376">
    <property type="component" value="Unassembled WGS sequence"/>
</dbReference>
<protein>
    <recommendedName>
        <fullName evidence="3">DUF4382 domain-containing protein</fullName>
    </recommendedName>
</protein>
<dbReference type="EMBL" id="VNHU01000001">
    <property type="protein sequence ID" value="TYP77326.1"/>
    <property type="molecule type" value="Genomic_DNA"/>
</dbReference>
<keyword evidence="2" id="KW-1185">Reference proteome</keyword>
<evidence type="ECO:0000313" key="1">
    <source>
        <dbReference type="EMBL" id="TYP77326.1"/>
    </source>
</evidence>
<accession>A0A5S5CGE8</accession>
<dbReference type="AlphaFoldDB" id="A0A5S5CGE8"/>
<dbReference type="RefSeq" id="WP_148781341.1">
    <property type="nucleotide sequence ID" value="NZ_VNHU01000001.1"/>
</dbReference>
<organism evidence="1 2">
    <name type="scientific">Aquimarina intermedia</name>
    <dbReference type="NCBI Taxonomy" id="350814"/>
    <lineage>
        <taxon>Bacteria</taxon>
        <taxon>Pseudomonadati</taxon>
        <taxon>Bacteroidota</taxon>
        <taxon>Flavobacteriia</taxon>
        <taxon>Flavobacteriales</taxon>
        <taxon>Flavobacteriaceae</taxon>
        <taxon>Aquimarina</taxon>
    </lineage>
</organism>
<proteinExistence type="predicted"/>
<evidence type="ECO:0008006" key="3">
    <source>
        <dbReference type="Google" id="ProtNLM"/>
    </source>
</evidence>